<sequence length="502" mass="55524">MTNAAVRSPLLGSSSRLERDSSPPGLCQNIPITGPGTFLATVLGSLILLGFARTWKTETPYSLGFQLLSADGPIVGLVDRFFEPKNRLTLFHYCFVPLTVVSSVPIIVACCIARLPYLHGVTGGEARVNEYVARHPSYDTGHDGPAEPEHLMSGALPRAEEAHALGKGFRLPRRAKRSKGNGEPPELVKAAKKRDRSVASFESAAPATLPNEPLVRLVLWSTTLHLIAFAIVFIVVYGFLDEDSTAQASCNKVHDLHVWRIWMAAFSASMLGIAFFFLACAWIARRENQHAEEKRDALDIILGWVEHSHATISRTKVQLARRRRLKRILRWTIPLTLWVVWFAVYSVVYLKAGNKFLMQGTNMWPFEQISAPFGILVPCVLFFRGSMSSTDIRKGKAGLAEHERWLTEARPEISAKEAAAVDAESPHGSDASSEGGVRLHRGRSTSRPRRSPSHASSEHRPSSLRLRHEREPSSADAGSGGIRHPAGEDEDEIVFRGRRLRA</sequence>
<organism evidence="3 4">
    <name type="scientific">Rhodotorula taiwanensis</name>
    <dbReference type="NCBI Taxonomy" id="741276"/>
    <lineage>
        <taxon>Eukaryota</taxon>
        <taxon>Fungi</taxon>
        <taxon>Dikarya</taxon>
        <taxon>Basidiomycota</taxon>
        <taxon>Pucciniomycotina</taxon>
        <taxon>Microbotryomycetes</taxon>
        <taxon>Sporidiobolales</taxon>
        <taxon>Sporidiobolaceae</taxon>
        <taxon>Rhodotorula</taxon>
    </lineage>
</organism>
<feature type="compositionally biased region" description="Basic residues" evidence="1">
    <location>
        <begin position="438"/>
        <end position="452"/>
    </location>
</feature>
<dbReference type="AlphaFoldDB" id="A0A2S5B040"/>
<feature type="transmembrane region" description="Helical" evidence="2">
    <location>
        <begin position="32"/>
        <end position="52"/>
    </location>
</feature>
<feature type="region of interest" description="Disordered" evidence="1">
    <location>
        <begin position="174"/>
        <end position="194"/>
    </location>
</feature>
<evidence type="ECO:0000313" key="3">
    <source>
        <dbReference type="EMBL" id="POY70150.1"/>
    </source>
</evidence>
<reference evidence="3 4" key="1">
    <citation type="journal article" date="2018" name="Front. Microbiol.">
        <title>Prospects for Fungal Bioremediation of Acidic Radioactive Waste Sites: Characterization and Genome Sequence of Rhodotorula taiwanensis MD1149.</title>
        <authorList>
            <person name="Tkavc R."/>
            <person name="Matrosova V.Y."/>
            <person name="Grichenko O.E."/>
            <person name="Gostincar C."/>
            <person name="Volpe R.P."/>
            <person name="Klimenkova P."/>
            <person name="Gaidamakova E.K."/>
            <person name="Zhou C.E."/>
            <person name="Stewart B.J."/>
            <person name="Lyman M.G."/>
            <person name="Malfatti S.A."/>
            <person name="Rubinfeld B."/>
            <person name="Courtot M."/>
            <person name="Singh J."/>
            <person name="Dalgard C.L."/>
            <person name="Hamilton T."/>
            <person name="Frey K.G."/>
            <person name="Gunde-Cimerman N."/>
            <person name="Dugan L."/>
            <person name="Daly M.J."/>
        </authorList>
    </citation>
    <scope>NUCLEOTIDE SEQUENCE [LARGE SCALE GENOMIC DNA]</scope>
    <source>
        <strain evidence="3 4">MD1149</strain>
    </source>
</reference>
<keyword evidence="2" id="KW-1133">Transmembrane helix</keyword>
<keyword evidence="2" id="KW-0812">Transmembrane</keyword>
<protein>
    <submittedName>
        <fullName evidence="3">Uncharacterized protein</fullName>
    </submittedName>
</protein>
<feature type="transmembrane region" description="Helical" evidence="2">
    <location>
        <begin position="217"/>
        <end position="240"/>
    </location>
</feature>
<feature type="transmembrane region" description="Helical" evidence="2">
    <location>
        <begin position="328"/>
        <end position="349"/>
    </location>
</feature>
<name>A0A2S5B040_9BASI</name>
<dbReference type="Proteomes" id="UP000237144">
    <property type="component" value="Unassembled WGS sequence"/>
</dbReference>
<evidence type="ECO:0000313" key="4">
    <source>
        <dbReference type="Proteomes" id="UP000237144"/>
    </source>
</evidence>
<comment type="caution">
    <text evidence="3">The sequence shown here is derived from an EMBL/GenBank/DDBJ whole genome shotgun (WGS) entry which is preliminary data.</text>
</comment>
<keyword evidence="2" id="KW-0472">Membrane</keyword>
<feature type="transmembrane region" description="Helical" evidence="2">
    <location>
        <begin position="260"/>
        <end position="284"/>
    </location>
</feature>
<proteinExistence type="predicted"/>
<evidence type="ECO:0000256" key="2">
    <source>
        <dbReference type="SAM" id="Phobius"/>
    </source>
</evidence>
<feature type="region of interest" description="Disordered" evidence="1">
    <location>
        <begin position="1"/>
        <end position="23"/>
    </location>
</feature>
<dbReference type="OrthoDB" id="2530387at2759"/>
<keyword evidence="4" id="KW-1185">Reference proteome</keyword>
<accession>A0A2S5B040</accession>
<feature type="transmembrane region" description="Helical" evidence="2">
    <location>
        <begin position="369"/>
        <end position="387"/>
    </location>
</feature>
<gene>
    <name evidence="3" type="ORF">BMF94_6733</name>
</gene>
<evidence type="ECO:0000256" key="1">
    <source>
        <dbReference type="SAM" id="MobiDB-lite"/>
    </source>
</evidence>
<feature type="compositionally biased region" description="Polar residues" evidence="1">
    <location>
        <begin position="1"/>
        <end position="15"/>
    </location>
</feature>
<dbReference type="EMBL" id="PJQD01000140">
    <property type="protein sequence ID" value="POY70150.1"/>
    <property type="molecule type" value="Genomic_DNA"/>
</dbReference>
<feature type="region of interest" description="Disordered" evidence="1">
    <location>
        <begin position="416"/>
        <end position="502"/>
    </location>
</feature>
<feature type="compositionally biased region" description="Basic and acidic residues" evidence="1">
    <location>
        <begin position="456"/>
        <end position="473"/>
    </location>
</feature>